<dbReference type="RefSeq" id="WP_167384754.1">
    <property type="nucleotide sequence ID" value="NZ_FNSO01000004.1"/>
</dbReference>
<evidence type="ECO:0000313" key="3">
    <source>
        <dbReference type="Proteomes" id="UP000199622"/>
    </source>
</evidence>
<feature type="region of interest" description="Disordered" evidence="1">
    <location>
        <begin position="1"/>
        <end position="54"/>
    </location>
</feature>
<organism evidence="2 3">
    <name type="scientific">Amycolatopsis tolypomycina</name>
    <dbReference type="NCBI Taxonomy" id="208445"/>
    <lineage>
        <taxon>Bacteria</taxon>
        <taxon>Bacillati</taxon>
        <taxon>Actinomycetota</taxon>
        <taxon>Actinomycetes</taxon>
        <taxon>Pseudonocardiales</taxon>
        <taxon>Pseudonocardiaceae</taxon>
        <taxon>Amycolatopsis</taxon>
    </lineage>
</organism>
<accession>A0A1H4WNH6</accession>
<evidence type="ECO:0000313" key="2">
    <source>
        <dbReference type="EMBL" id="SEC94094.1"/>
    </source>
</evidence>
<dbReference type="AlphaFoldDB" id="A0A1H4WNH6"/>
<gene>
    <name evidence="2" type="ORF">SAMN04489727_5684</name>
</gene>
<reference evidence="3" key="1">
    <citation type="submission" date="2016-10" db="EMBL/GenBank/DDBJ databases">
        <authorList>
            <person name="Varghese N."/>
            <person name="Submissions S."/>
        </authorList>
    </citation>
    <scope>NUCLEOTIDE SEQUENCE [LARGE SCALE GENOMIC DNA]</scope>
    <source>
        <strain evidence="3">DSM 44544</strain>
    </source>
</reference>
<evidence type="ECO:0000256" key="1">
    <source>
        <dbReference type="SAM" id="MobiDB-lite"/>
    </source>
</evidence>
<feature type="compositionally biased region" description="Basic and acidic residues" evidence="1">
    <location>
        <begin position="15"/>
        <end position="35"/>
    </location>
</feature>
<dbReference type="Proteomes" id="UP000199622">
    <property type="component" value="Unassembled WGS sequence"/>
</dbReference>
<name>A0A1H4WNH6_9PSEU</name>
<proteinExistence type="predicted"/>
<sequence>MTSEERTQHPTDPAEGARGDDPHGDTPEAQRETLRGEQGTSGGNEHDDSDPQSG</sequence>
<protein>
    <submittedName>
        <fullName evidence="2">Uncharacterized protein</fullName>
    </submittedName>
</protein>
<dbReference type="EMBL" id="FNSO01000004">
    <property type="protein sequence ID" value="SEC94094.1"/>
    <property type="molecule type" value="Genomic_DNA"/>
</dbReference>
<dbReference type="STRING" id="208445.SAMN04489727_5684"/>
<keyword evidence="3" id="KW-1185">Reference proteome</keyword>